<accession>A0A4S2MUP7</accession>
<protein>
    <submittedName>
        <fullName evidence="3">Uncharacterized protein</fullName>
    </submittedName>
</protein>
<feature type="region of interest" description="Disordered" evidence="1">
    <location>
        <begin position="147"/>
        <end position="192"/>
    </location>
</feature>
<proteinExistence type="predicted"/>
<sequence length="192" mass="21916">MVHTYSTATTYLPGLLYSTLRYTYSRYVTEGTASTKEADHPHPREIYFFRRFFSWSSEHLSTTTTTTTTATSIVCVCFSTRTTGFGSGSSVARFGNSPRLSFFFLFPAAVRLLVAGVPTFAHLPQRRRQQQPRETSGTGFHPVYREIGQSACRRRRRRRRLQLEPKDPTHHDPTTITTTTHRQPGDSQLDCE</sequence>
<dbReference type="InParanoid" id="A0A4S2MUP7"/>
<feature type="compositionally biased region" description="Basic and acidic residues" evidence="1">
    <location>
        <begin position="161"/>
        <end position="173"/>
    </location>
</feature>
<evidence type="ECO:0000256" key="1">
    <source>
        <dbReference type="SAM" id="MobiDB-lite"/>
    </source>
</evidence>
<keyword evidence="2" id="KW-1133">Transmembrane helix</keyword>
<keyword evidence="4" id="KW-1185">Reference proteome</keyword>
<keyword evidence="2" id="KW-0472">Membrane</keyword>
<reference evidence="3 4" key="1">
    <citation type="submission" date="2019-04" db="EMBL/GenBank/DDBJ databases">
        <title>Comparative genomics and transcriptomics to analyze fruiting body development in filamentous ascomycetes.</title>
        <authorList>
            <consortium name="DOE Joint Genome Institute"/>
            <person name="Lutkenhaus R."/>
            <person name="Traeger S."/>
            <person name="Breuer J."/>
            <person name="Kuo A."/>
            <person name="Lipzen A."/>
            <person name="Pangilinan J."/>
            <person name="Dilworth D."/>
            <person name="Sandor L."/>
            <person name="Poggeler S."/>
            <person name="Barry K."/>
            <person name="Grigoriev I.V."/>
            <person name="Nowrousian M."/>
        </authorList>
    </citation>
    <scope>NUCLEOTIDE SEQUENCE [LARGE SCALE GENOMIC DNA]</scope>
    <source>
        <strain evidence="3 4">CBS 389.68</strain>
    </source>
</reference>
<dbReference type="EMBL" id="ML220125">
    <property type="protein sequence ID" value="TGZ80280.1"/>
    <property type="molecule type" value="Genomic_DNA"/>
</dbReference>
<evidence type="ECO:0000256" key="2">
    <source>
        <dbReference type="SAM" id="Phobius"/>
    </source>
</evidence>
<name>A0A4S2MUP7_9PEZI</name>
<dbReference type="Proteomes" id="UP000298138">
    <property type="component" value="Unassembled WGS sequence"/>
</dbReference>
<dbReference type="AlphaFoldDB" id="A0A4S2MUP7"/>
<evidence type="ECO:0000313" key="4">
    <source>
        <dbReference type="Proteomes" id="UP000298138"/>
    </source>
</evidence>
<gene>
    <name evidence="3" type="ORF">EX30DRAFT_55648</name>
</gene>
<organism evidence="3 4">
    <name type="scientific">Ascodesmis nigricans</name>
    <dbReference type="NCBI Taxonomy" id="341454"/>
    <lineage>
        <taxon>Eukaryota</taxon>
        <taxon>Fungi</taxon>
        <taxon>Dikarya</taxon>
        <taxon>Ascomycota</taxon>
        <taxon>Pezizomycotina</taxon>
        <taxon>Pezizomycetes</taxon>
        <taxon>Pezizales</taxon>
        <taxon>Ascodesmidaceae</taxon>
        <taxon>Ascodesmis</taxon>
    </lineage>
</organism>
<feature type="transmembrane region" description="Helical" evidence="2">
    <location>
        <begin position="102"/>
        <end position="123"/>
    </location>
</feature>
<keyword evidence="2" id="KW-0812">Transmembrane</keyword>
<evidence type="ECO:0000313" key="3">
    <source>
        <dbReference type="EMBL" id="TGZ80280.1"/>
    </source>
</evidence>